<dbReference type="Proteomes" id="UP000295765">
    <property type="component" value="Unassembled WGS sequence"/>
</dbReference>
<keyword evidence="3" id="KW-1185">Reference proteome</keyword>
<reference evidence="2 3" key="1">
    <citation type="submission" date="2019-03" db="EMBL/GenBank/DDBJ databases">
        <title>Genomic Encyclopedia of Type Strains, Phase IV (KMG-IV): sequencing the most valuable type-strain genomes for metagenomic binning, comparative biology and taxonomic classification.</title>
        <authorList>
            <person name="Goeker M."/>
        </authorList>
    </citation>
    <scope>NUCLEOTIDE SEQUENCE [LARGE SCALE GENOMIC DNA]</scope>
    <source>
        <strain evidence="2 3">DSM 25287</strain>
    </source>
</reference>
<dbReference type="OrthoDB" id="784829at2"/>
<protein>
    <submittedName>
        <fullName evidence="2">Uncharacterized protein</fullName>
    </submittedName>
</protein>
<name>A0A4R2LFY7_9GAMM</name>
<organism evidence="2 3">
    <name type="scientific">Plasticicumulans lactativorans</name>
    <dbReference type="NCBI Taxonomy" id="1133106"/>
    <lineage>
        <taxon>Bacteria</taxon>
        <taxon>Pseudomonadati</taxon>
        <taxon>Pseudomonadota</taxon>
        <taxon>Gammaproteobacteria</taxon>
        <taxon>Candidatus Competibacteraceae</taxon>
        <taxon>Plasticicumulans</taxon>
    </lineage>
</organism>
<dbReference type="RefSeq" id="WP_132545207.1">
    <property type="nucleotide sequence ID" value="NZ_SLWY01000023.1"/>
</dbReference>
<dbReference type="EMBL" id="SLWY01000023">
    <property type="protein sequence ID" value="TCO78185.1"/>
    <property type="molecule type" value="Genomic_DNA"/>
</dbReference>
<dbReference type="AlphaFoldDB" id="A0A4R2LFY7"/>
<sequence>MMPFWMDFGARAWFAAQLSLLNHSLALMQLFDARPPLRVRTGACPACGVTMAWIEHREDHHRHQRCPACGLIRFQAYRQREQPAEGAAHDVVSFRTGPRSRQQ</sequence>
<feature type="region of interest" description="Disordered" evidence="1">
    <location>
        <begin position="83"/>
        <end position="103"/>
    </location>
</feature>
<comment type="caution">
    <text evidence="2">The sequence shown here is derived from an EMBL/GenBank/DDBJ whole genome shotgun (WGS) entry which is preliminary data.</text>
</comment>
<accession>A0A4R2LFY7</accession>
<gene>
    <name evidence="2" type="ORF">EV699_12362</name>
</gene>
<proteinExistence type="predicted"/>
<evidence type="ECO:0000256" key="1">
    <source>
        <dbReference type="SAM" id="MobiDB-lite"/>
    </source>
</evidence>
<evidence type="ECO:0000313" key="2">
    <source>
        <dbReference type="EMBL" id="TCO78185.1"/>
    </source>
</evidence>
<evidence type="ECO:0000313" key="3">
    <source>
        <dbReference type="Proteomes" id="UP000295765"/>
    </source>
</evidence>